<organism evidence="2 3">
    <name type="scientific">Parabacteroides distasonis</name>
    <dbReference type="NCBI Taxonomy" id="823"/>
    <lineage>
        <taxon>Bacteria</taxon>
        <taxon>Pseudomonadati</taxon>
        <taxon>Bacteroidota</taxon>
        <taxon>Bacteroidia</taxon>
        <taxon>Bacteroidales</taxon>
        <taxon>Tannerellaceae</taxon>
        <taxon>Parabacteroides</taxon>
    </lineage>
</organism>
<dbReference type="Proteomes" id="UP000432516">
    <property type="component" value="Unassembled WGS sequence"/>
</dbReference>
<accession>A0A6I2NPI5</accession>
<evidence type="ECO:0000313" key="3">
    <source>
        <dbReference type="Proteomes" id="UP000432516"/>
    </source>
</evidence>
<sequence>MKVNENTIYIFLLGILAGIICMQCVNHFRKFPKDVYVDNFEYEKESLGILKREELKNEHYECLDQIAYWGTDSLDSFSLSNLCNDKKLFFCFSEKTCPPCIDAVVDIMNEVFTDEEIKTKIVFVSPDYPARLRNDCYGKKLLSLHNKNLGLPMELEDSFAPFLFIMDKDLCVKYLHIHNKPLPRLTLIYLEEIKKMW</sequence>
<dbReference type="AlphaFoldDB" id="A0A6I2NPI5"/>
<keyword evidence="1" id="KW-1133">Transmembrane helix</keyword>
<dbReference type="RefSeq" id="WP_154395766.1">
    <property type="nucleotide sequence ID" value="NZ_CP072231.1"/>
</dbReference>
<evidence type="ECO:0000313" key="2">
    <source>
        <dbReference type="EMBL" id="MRZ55184.1"/>
    </source>
</evidence>
<dbReference type="EMBL" id="WKNE01000006">
    <property type="protein sequence ID" value="MRZ55184.1"/>
    <property type="molecule type" value="Genomic_DNA"/>
</dbReference>
<gene>
    <name evidence="2" type="ORF">GKD68_10525</name>
</gene>
<feature type="transmembrane region" description="Helical" evidence="1">
    <location>
        <begin position="6"/>
        <end position="25"/>
    </location>
</feature>
<dbReference type="InterPro" id="IPR036249">
    <property type="entry name" value="Thioredoxin-like_sf"/>
</dbReference>
<evidence type="ECO:0000256" key="1">
    <source>
        <dbReference type="SAM" id="Phobius"/>
    </source>
</evidence>
<reference evidence="2 3" key="1">
    <citation type="journal article" date="2019" name="Nat. Med.">
        <title>A library of human gut bacterial isolates paired with longitudinal multiomics data enables mechanistic microbiome research.</title>
        <authorList>
            <person name="Poyet M."/>
            <person name="Groussin M."/>
            <person name="Gibbons S.M."/>
            <person name="Avila-Pacheco J."/>
            <person name="Jiang X."/>
            <person name="Kearney S.M."/>
            <person name="Perrotta A.R."/>
            <person name="Berdy B."/>
            <person name="Zhao S."/>
            <person name="Lieberman T.D."/>
            <person name="Swanson P.K."/>
            <person name="Smith M."/>
            <person name="Roesemann S."/>
            <person name="Alexander J.E."/>
            <person name="Rich S.A."/>
            <person name="Livny J."/>
            <person name="Vlamakis H."/>
            <person name="Clish C."/>
            <person name="Bullock K."/>
            <person name="Deik A."/>
            <person name="Scott J."/>
            <person name="Pierce K.A."/>
            <person name="Xavier R.J."/>
            <person name="Alm E.J."/>
        </authorList>
    </citation>
    <scope>NUCLEOTIDE SEQUENCE [LARGE SCALE GENOMIC DNA]</scope>
    <source>
        <strain evidence="2 3">BIOML-A2</strain>
    </source>
</reference>
<keyword evidence="1" id="KW-0472">Membrane</keyword>
<comment type="caution">
    <text evidence="2">The sequence shown here is derived from an EMBL/GenBank/DDBJ whole genome shotgun (WGS) entry which is preliminary data.</text>
</comment>
<evidence type="ECO:0008006" key="4">
    <source>
        <dbReference type="Google" id="ProtNLM"/>
    </source>
</evidence>
<proteinExistence type="predicted"/>
<keyword evidence="1" id="KW-0812">Transmembrane</keyword>
<dbReference type="SUPFAM" id="SSF52833">
    <property type="entry name" value="Thioredoxin-like"/>
    <property type="match status" value="1"/>
</dbReference>
<dbReference type="Gene3D" id="3.40.30.10">
    <property type="entry name" value="Glutaredoxin"/>
    <property type="match status" value="1"/>
</dbReference>
<protein>
    <recommendedName>
        <fullName evidence="4">Redoxin domain-containing protein</fullName>
    </recommendedName>
</protein>
<name>A0A6I2NPI5_PARDI</name>